<sequence>MSVNMQANSNDCNDLGRGPASDCMGLNTNRVFPLGGAHIISGRSNGYSFPGCFYTYWNETAQPMSCP</sequence>
<evidence type="ECO:0000313" key="1">
    <source>
        <dbReference type="EMBL" id="TNU72925.1"/>
    </source>
</evidence>
<reference evidence="1 2" key="1">
    <citation type="submission" date="2019-06" db="EMBL/GenBank/DDBJ databases">
        <title>Draft genome sequence of Miniimonas arenae KCTC 19750T isolated from sea sand.</title>
        <authorList>
            <person name="Park S.-J."/>
        </authorList>
    </citation>
    <scope>NUCLEOTIDE SEQUENCE [LARGE SCALE GENOMIC DNA]</scope>
    <source>
        <strain evidence="1 2">KCTC 19750</strain>
    </source>
</reference>
<dbReference type="OrthoDB" id="5071480at2"/>
<dbReference type="AlphaFoldDB" id="A0A5C5BAF2"/>
<protein>
    <submittedName>
        <fullName evidence="1">Uncharacterized protein</fullName>
    </submittedName>
</protein>
<evidence type="ECO:0000313" key="2">
    <source>
        <dbReference type="Proteomes" id="UP000313849"/>
    </source>
</evidence>
<comment type="caution">
    <text evidence="1">The sequence shown here is derived from an EMBL/GenBank/DDBJ whole genome shotgun (WGS) entry which is preliminary data.</text>
</comment>
<accession>A0A5C5BAF2</accession>
<dbReference type="EMBL" id="VENP01000081">
    <property type="protein sequence ID" value="TNU72925.1"/>
    <property type="molecule type" value="Genomic_DNA"/>
</dbReference>
<dbReference type="Proteomes" id="UP000313849">
    <property type="component" value="Unassembled WGS sequence"/>
</dbReference>
<organism evidence="1 2">
    <name type="scientific">Miniimonas arenae</name>
    <dbReference type="NCBI Taxonomy" id="676201"/>
    <lineage>
        <taxon>Bacteria</taxon>
        <taxon>Bacillati</taxon>
        <taxon>Actinomycetota</taxon>
        <taxon>Actinomycetes</taxon>
        <taxon>Micrococcales</taxon>
        <taxon>Beutenbergiaceae</taxon>
        <taxon>Miniimonas</taxon>
    </lineage>
</organism>
<proteinExistence type="predicted"/>
<gene>
    <name evidence="1" type="ORF">FH969_14080</name>
</gene>
<name>A0A5C5BAF2_9MICO</name>
<keyword evidence="2" id="KW-1185">Reference proteome</keyword>